<evidence type="ECO:0000313" key="3">
    <source>
        <dbReference type="EMBL" id="MBB4679221.1"/>
    </source>
</evidence>
<dbReference type="InterPro" id="IPR050564">
    <property type="entry name" value="F420-G6PD/mer"/>
</dbReference>
<organism evidence="3 4">
    <name type="scientific">Crossiella cryophila</name>
    <dbReference type="NCBI Taxonomy" id="43355"/>
    <lineage>
        <taxon>Bacteria</taxon>
        <taxon>Bacillati</taxon>
        <taxon>Actinomycetota</taxon>
        <taxon>Actinomycetes</taxon>
        <taxon>Pseudonocardiales</taxon>
        <taxon>Pseudonocardiaceae</taxon>
        <taxon>Crossiella</taxon>
    </lineage>
</organism>
<dbReference type="GO" id="GO:0016705">
    <property type="term" value="F:oxidoreductase activity, acting on paired donors, with incorporation or reduction of molecular oxygen"/>
    <property type="evidence" value="ECO:0007669"/>
    <property type="project" value="InterPro"/>
</dbReference>
<dbReference type="GO" id="GO:0004497">
    <property type="term" value="F:monooxygenase activity"/>
    <property type="evidence" value="ECO:0007669"/>
    <property type="project" value="UniProtKB-KW"/>
</dbReference>
<dbReference type="SUPFAM" id="SSF51679">
    <property type="entry name" value="Bacterial luciferase-like"/>
    <property type="match status" value="1"/>
</dbReference>
<dbReference type="PANTHER" id="PTHR43244:SF1">
    <property type="entry name" value="5,10-METHYLENETETRAHYDROMETHANOPTERIN REDUCTASE"/>
    <property type="match status" value="1"/>
</dbReference>
<dbReference type="Pfam" id="PF00296">
    <property type="entry name" value="Bac_luciferase"/>
    <property type="match status" value="1"/>
</dbReference>
<accession>A0A7W7FUF0</accession>
<dbReference type="InterPro" id="IPR011251">
    <property type="entry name" value="Luciferase-like_dom"/>
</dbReference>
<dbReference type="PANTHER" id="PTHR43244">
    <property type="match status" value="1"/>
</dbReference>
<reference evidence="3 4" key="1">
    <citation type="submission" date="2020-08" db="EMBL/GenBank/DDBJ databases">
        <title>Sequencing the genomes of 1000 actinobacteria strains.</title>
        <authorList>
            <person name="Klenk H.-P."/>
        </authorList>
    </citation>
    <scope>NUCLEOTIDE SEQUENCE [LARGE SCALE GENOMIC DNA]</scope>
    <source>
        <strain evidence="3 4">DSM 44230</strain>
    </source>
</reference>
<dbReference type="InterPro" id="IPR036661">
    <property type="entry name" value="Luciferase-like_sf"/>
</dbReference>
<proteinExistence type="predicted"/>
<dbReference type="EMBL" id="JACHMH010000001">
    <property type="protein sequence ID" value="MBB4679221.1"/>
    <property type="molecule type" value="Genomic_DNA"/>
</dbReference>
<evidence type="ECO:0000313" key="4">
    <source>
        <dbReference type="Proteomes" id="UP000533598"/>
    </source>
</evidence>
<protein>
    <submittedName>
        <fullName evidence="3">Alkanesulfonate monooxygenase SsuD/methylene tetrahydromethanopterin reductase-like flavin-dependent oxidoreductase (Luciferase family)</fullName>
    </submittedName>
</protein>
<dbReference type="Proteomes" id="UP000533598">
    <property type="component" value="Unassembled WGS sequence"/>
</dbReference>
<dbReference type="RefSeq" id="WP_185004993.1">
    <property type="nucleotide sequence ID" value="NZ_BAAAUI010000025.1"/>
</dbReference>
<dbReference type="Gene3D" id="3.20.20.30">
    <property type="entry name" value="Luciferase-like domain"/>
    <property type="match status" value="1"/>
</dbReference>
<gene>
    <name evidence="3" type="ORF">HNR67_005339</name>
</gene>
<feature type="domain" description="Luciferase-like" evidence="2">
    <location>
        <begin position="15"/>
        <end position="188"/>
    </location>
</feature>
<comment type="caution">
    <text evidence="3">The sequence shown here is derived from an EMBL/GenBank/DDBJ whole genome shotgun (WGS) entry which is preliminary data.</text>
</comment>
<evidence type="ECO:0000256" key="1">
    <source>
        <dbReference type="ARBA" id="ARBA00023002"/>
    </source>
</evidence>
<name>A0A7W7FUF0_9PSEU</name>
<dbReference type="AlphaFoldDB" id="A0A7W7FUF0"/>
<sequence length="264" mass="28597">MRFAIYVPCYGPYGDPALLVELAVAAEQAGWDGFFMWDHLVAAPPVADPWVTLGAVAARTSRIRFGPMIVPLPRRRPWKLAAEAGTLQRLSGGRLLLGLGMGVPRDYAQFGEAEPAAARAGRFREGVELLGRFFAGERVHHEGANFQVSDVEFAPVRVPLWTSGLWPRKAPFLAAARVDGLFPIVRDEDGFVLPTPEQAGRIKADFVASGGRVEVDLALWGSGVQPSAGQVSEYADAGVSWLLWDGWRRSVAELRAVVAAGPPR</sequence>
<keyword evidence="4" id="KW-1185">Reference proteome</keyword>
<keyword evidence="3" id="KW-0503">Monooxygenase</keyword>
<evidence type="ECO:0000259" key="2">
    <source>
        <dbReference type="Pfam" id="PF00296"/>
    </source>
</evidence>
<keyword evidence="1" id="KW-0560">Oxidoreductase</keyword>